<dbReference type="InterPro" id="IPR014985">
    <property type="entry name" value="WbqC"/>
</dbReference>
<reference evidence="1" key="1">
    <citation type="submission" date="2018-05" db="EMBL/GenBank/DDBJ databases">
        <authorList>
            <person name="Lanie J.A."/>
            <person name="Ng W.-L."/>
            <person name="Kazmierczak K.M."/>
            <person name="Andrzejewski T.M."/>
            <person name="Davidsen T.M."/>
            <person name="Wayne K.J."/>
            <person name="Tettelin H."/>
            <person name="Glass J.I."/>
            <person name="Rusch D."/>
            <person name="Podicherti R."/>
            <person name="Tsui H.-C.T."/>
            <person name="Winkler M.E."/>
        </authorList>
    </citation>
    <scope>NUCLEOTIDE SEQUENCE</scope>
</reference>
<sequence length="223" mass="25703">MQPTYLPWAGYFNLILNADIFVFLDDVQFEKQSWQNRNKIIIDSKEHLLSIPVKRNGLKTAIKDVLVDDTQKWRKKHISAISQNYSGHKYYKNVKIVLDIINDSTLIHLVDINMSIIQSLCDILSIKKEFFRSSELACAGTRSEKLVNVINHLNCNRYLSPIGSKTYIENDAVLSNTDIDIGYQNFKLKDYKQKNMESFISYLSIIDVIANLGISNTQLYISD</sequence>
<protein>
    <recommendedName>
        <fullName evidence="2">WbqC-like protein</fullName>
    </recommendedName>
</protein>
<dbReference type="EMBL" id="UINC01142194">
    <property type="protein sequence ID" value="SVD30386.1"/>
    <property type="molecule type" value="Genomic_DNA"/>
</dbReference>
<evidence type="ECO:0008006" key="2">
    <source>
        <dbReference type="Google" id="ProtNLM"/>
    </source>
</evidence>
<gene>
    <name evidence="1" type="ORF">METZ01_LOCUS383240</name>
</gene>
<accession>A0A382U7W1</accession>
<dbReference type="Pfam" id="PF08889">
    <property type="entry name" value="WbqC"/>
    <property type="match status" value="1"/>
</dbReference>
<organism evidence="1">
    <name type="scientific">marine metagenome</name>
    <dbReference type="NCBI Taxonomy" id="408172"/>
    <lineage>
        <taxon>unclassified sequences</taxon>
        <taxon>metagenomes</taxon>
        <taxon>ecological metagenomes</taxon>
    </lineage>
</organism>
<name>A0A382U7W1_9ZZZZ</name>
<proteinExistence type="predicted"/>
<evidence type="ECO:0000313" key="1">
    <source>
        <dbReference type="EMBL" id="SVD30386.1"/>
    </source>
</evidence>
<dbReference type="AlphaFoldDB" id="A0A382U7W1"/>